<evidence type="ECO:0000313" key="9">
    <source>
        <dbReference type="EMBL" id="BCR88854.1"/>
    </source>
</evidence>
<evidence type="ECO:0000259" key="8">
    <source>
        <dbReference type="PROSITE" id="PS50048"/>
    </source>
</evidence>
<dbReference type="SMART" id="SM00066">
    <property type="entry name" value="GAL4"/>
    <property type="match status" value="1"/>
</dbReference>
<dbReference type="SMART" id="SM00906">
    <property type="entry name" value="Fungal_trans"/>
    <property type="match status" value="1"/>
</dbReference>
<dbReference type="PROSITE" id="PS50048">
    <property type="entry name" value="ZN2_CY6_FUNGAL_2"/>
    <property type="match status" value="1"/>
</dbReference>
<reference evidence="9" key="1">
    <citation type="submission" date="2021-01" db="EMBL/GenBank/DDBJ databases">
        <authorList>
            <consortium name="Aspergillus chevalieri M1 genome sequencing consortium"/>
            <person name="Kazuki M."/>
            <person name="Futagami T."/>
        </authorList>
    </citation>
    <scope>NUCLEOTIDE SEQUENCE</scope>
    <source>
        <strain evidence="9">M1</strain>
    </source>
</reference>
<dbReference type="GO" id="GO:0000981">
    <property type="term" value="F:DNA-binding transcription factor activity, RNA polymerase II-specific"/>
    <property type="evidence" value="ECO:0007669"/>
    <property type="project" value="InterPro"/>
</dbReference>
<sequence>MSGRRAPSWQRTPRRPRRRACDSCSKKKIQCDAEFPQCNWCKHHNLACTYNRIRKQADACQVTLSSPNIGGEHTPVAYSDPSISGGGVGHLRNGNTFLNNVSYLRGHHVFSDEGQKWIESQIGERINFDKLFSLEVQWLKPLRLLSDSAVPPPPLPELPSRANVEKYMLVYCSSFQGLVFPVLSRSMIGKTLDLAYSPVRPFGSASAKSCLYSLLSLVSLFGFEDSIHGAMDCRSYASAAQRFITPVAEEMTVDGLQSLIMLVQLKYFLGDLQSAAVTLSIATRLLYTLGAHTLPANNKNPASSFSAYDKSDLDFHLRDLFWLCYSFDKDICIRTGQPPCMNDTHCNLTLPSDYIRLHNINLQQDMLLIDNHTMPLFPWDLRLSMLKSRVYQNLYSADSLYQSVSELLSSIRDLDESLEQWRLSLPAEFRPTLYFSPETPVSANVNTQAVILRLAYYHCVISIHQASSRCQSSEMNLAGPPLQGITSSTGLSITASRSTLSYLQRVLPVVKGECFWVILFYATTAVLTLFCNIVSNPRDRETRHNVDLLQNVPDLIHRIPVRKLTLGEVIHLQYLDGFTTELAGICVRAISKAQQNASDLDP</sequence>
<proteinExistence type="predicted"/>
<dbReference type="Proteomes" id="UP000637239">
    <property type="component" value="Chromosome 5"/>
</dbReference>
<dbReference type="GO" id="GO:0005634">
    <property type="term" value="C:nucleus"/>
    <property type="evidence" value="ECO:0007669"/>
    <property type="project" value="UniProtKB-SubCell"/>
</dbReference>
<keyword evidence="10" id="KW-1185">Reference proteome</keyword>
<dbReference type="PROSITE" id="PS00463">
    <property type="entry name" value="ZN2_CY6_FUNGAL_1"/>
    <property type="match status" value="1"/>
</dbReference>
<dbReference type="KEGG" id="ache:ACHE_50052A"/>
<dbReference type="PANTHER" id="PTHR46910">
    <property type="entry name" value="TRANSCRIPTION FACTOR PDR1"/>
    <property type="match status" value="1"/>
</dbReference>
<dbReference type="AlphaFoldDB" id="A0A7R7VRP6"/>
<keyword evidence="5" id="KW-0804">Transcription</keyword>
<dbReference type="InterPro" id="IPR007219">
    <property type="entry name" value="XnlR_reg_dom"/>
</dbReference>
<dbReference type="CDD" id="cd00067">
    <property type="entry name" value="GAL4"/>
    <property type="match status" value="1"/>
</dbReference>
<feature type="transmembrane region" description="Helical" evidence="7">
    <location>
        <begin position="515"/>
        <end position="534"/>
    </location>
</feature>
<dbReference type="Pfam" id="PF04082">
    <property type="entry name" value="Fungal_trans"/>
    <property type="match status" value="1"/>
</dbReference>
<keyword evidence="4" id="KW-0238">DNA-binding</keyword>
<protein>
    <recommendedName>
        <fullName evidence="8">Zn(2)-C6 fungal-type domain-containing protein</fullName>
    </recommendedName>
</protein>
<dbReference type="Pfam" id="PF00172">
    <property type="entry name" value="Zn_clus"/>
    <property type="match status" value="1"/>
</dbReference>
<evidence type="ECO:0000256" key="5">
    <source>
        <dbReference type="ARBA" id="ARBA00023163"/>
    </source>
</evidence>
<evidence type="ECO:0000256" key="2">
    <source>
        <dbReference type="ARBA" id="ARBA00022723"/>
    </source>
</evidence>
<accession>A0A7R7VRP6</accession>
<dbReference type="InterPro" id="IPR036864">
    <property type="entry name" value="Zn2-C6_fun-type_DNA-bd_sf"/>
</dbReference>
<dbReference type="SUPFAM" id="SSF57701">
    <property type="entry name" value="Zn2/Cys6 DNA-binding domain"/>
    <property type="match status" value="1"/>
</dbReference>
<comment type="subcellular location">
    <subcellularLocation>
        <location evidence="1">Nucleus</location>
    </subcellularLocation>
</comment>
<keyword evidence="6" id="KW-0539">Nucleus</keyword>
<dbReference type="InterPro" id="IPR050987">
    <property type="entry name" value="AtrR-like"/>
</dbReference>
<dbReference type="GO" id="GO:0006351">
    <property type="term" value="P:DNA-templated transcription"/>
    <property type="evidence" value="ECO:0007669"/>
    <property type="project" value="InterPro"/>
</dbReference>
<dbReference type="PANTHER" id="PTHR46910:SF37">
    <property type="entry name" value="ZN(II)2CYS6 TRANSCRIPTION FACTOR (EUROFUNG)"/>
    <property type="match status" value="1"/>
</dbReference>
<organism evidence="9 10">
    <name type="scientific">Aspergillus chevalieri</name>
    <name type="common">Eurotium chevalieri</name>
    <dbReference type="NCBI Taxonomy" id="182096"/>
    <lineage>
        <taxon>Eukaryota</taxon>
        <taxon>Fungi</taxon>
        <taxon>Dikarya</taxon>
        <taxon>Ascomycota</taxon>
        <taxon>Pezizomycotina</taxon>
        <taxon>Eurotiomycetes</taxon>
        <taxon>Eurotiomycetidae</taxon>
        <taxon>Eurotiales</taxon>
        <taxon>Aspergillaceae</taxon>
        <taxon>Aspergillus</taxon>
        <taxon>Aspergillus subgen. Aspergillus</taxon>
    </lineage>
</organism>
<dbReference type="GeneID" id="66983212"/>
<keyword evidence="7" id="KW-1133">Transmembrane helix</keyword>
<evidence type="ECO:0000256" key="1">
    <source>
        <dbReference type="ARBA" id="ARBA00004123"/>
    </source>
</evidence>
<evidence type="ECO:0000313" key="10">
    <source>
        <dbReference type="Proteomes" id="UP000637239"/>
    </source>
</evidence>
<dbReference type="Gene3D" id="4.10.240.10">
    <property type="entry name" value="Zn(2)-C6 fungal-type DNA-binding domain"/>
    <property type="match status" value="1"/>
</dbReference>
<evidence type="ECO:0000256" key="7">
    <source>
        <dbReference type="SAM" id="Phobius"/>
    </source>
</evidence>
<reference evidence="9" key="2">
    <citation type="submission" date="2021-02" db="EMBL/GenBank/DDBJ databases">
        <title>Aspergillus chevalieri M1 genome sequence.</title>
        <authorList>
            <person name="Kadooka C."/>
            <person name="Mori K."/>
            <person name="Futagami T."/>
        </authorList>
    </citation>
    <scope>NUCLEOTIDE SEQUENCE</scope>
    <source>
        <strain evidence="9">M1</strain>
    </source>
</reference>
<gene>
    <name evidence="9" type="ORF">ACHE_50052A</name>
</gene>
<evidence type="ECO:0000256" key="3">
    <source>
        <dbReference type="ARBA" id="ARBA00023015"/>
    </source>
</evidence>
<keyword evidence="7" id="KW-0472">Membrane</keyword>
<dbReference type="GO" id="GO:0003677">
    <property type="term" value="F:DNA binding"/>
    <property type="evidence" value="ECO:0007669"/>
    <property type="project" value="UniProtKB-KW"/>
</dbReference>
<keyword evidence="3" id="KW-0805">Transcription regulation</keyword>
<keyword evidence="7" id="KW-0812">Transmembrane</keyword>
<evidence type="ECO:0000256" key="4">
    <source>
        <dbReference type="ARBA" id="ARBA00023125"/>
    </source>
</evidence>
<evidence type="ECO:0000256" key="6">
    <source>
        <dbReference type="ARBA" id="ARBA00023242"/>
    </source>
</evidence>
<keyword evidence="2" id="KW-0479">Metal-binding</keyword>
<name>A0A7R7VRP6_ASPCH</name>
<dbReference type="GO" id="GO:0008270">
    <property type="term" value="F:zinc ion binding"/>
    <property type="evidence" value="ECO:0007669"/>
    <property type="project" value="InterPro"/>
</dbReference>
<feature type="domain" description="Zn(2)-C6 fungal-type" evidence="8">
    <location>
        <begin position="20"/>
        <end position="50"/>
    </location>
</feature>
<dbReference type="InterPro" id="IPR001138">
    <property type="entry name" value="Zn2Cys6_DnaBD"/>
</dbReference>
<dbReference type="EMBL" id="AP024420">
    <property type="protein sequence ID" value="BCR88854.1"/>
    <property type="molecule type" value="Genomic_DNA"/>
</dbReference>
<dbReference type="CDD" id="cd12148">
    <property type="entry name" value="fungal_TF_MHR"/>
    <property type="match status" value="1"/>
</dbReference>
<dbReference type="RefSeq" id="XP_043137376.1">
    <property type="nucleotide sequence ID" value="XM_043279725.1"/>
</dbReference>